<dbReference type="PANTHER" id="PTHR19229">
    <property type="entry name" value="ATP-BINDING CASSETTE TRANSPORTER SUBFAMILY A ABCA"/>
    <property type="match status" value="1"/>
</dbReference>
<protein>
    <recommendedName>
        <fullName evidence="10">ABC transporter domain-containing protein</fullName>
    </recommendedName>
</protein>
<keyword evidence="3" id="KW-0813">Transport</keyword>
<evidence type="ECO:0000256" key="8">
    <source>
        <dbReference type="ARBA" id="ARBA00023136"/>
    </source>
</evidence>
<keyword evidence="4 9" id="KW-0812">Transmembrane</keyword>
<dbReference type="GeneID" id="14870270"/>
<dbReference type="Pfam" id="PF00005">
    <property type="entry name" value="ABC_tran"/>
    <property type="match status" value="1"/>
</dbReference>
<feature type="transmembrane region" description="Helical" evidence="9">
    <location>
        <begin position="298"/>
        <end position="317"/>
    </location>
</feature>
<dbReference type="KEGG" id="dfa:DFA_03914"/>
<dbReference type="SMART" id="SM00382">
    <property type="entry name" value="AAA"/>
    <property type="match status" value="1"/>
</dbReference>
<dbReference type="Proteomes" id="UP000007797">
    <property type="component" value="Unassembled WGS sequence"/>
</dbReference>
<evidence type="ECO:0000259" key="10">
    <source>
        <dbReference type="PROSITE" id="PS50893"/>
    </source>
</evidence>
<dbReference type="GO" id="GO:0016020">
    <property type="term" value="C:membrane"/>
    <property type="evidence" value="ECO:0007669"/>
    <property type="project" value="UniProtKB-SubCell"/>
</dbReference>
<evidence type="ECO:0000256" key="5">
    <source>
        <dbReference type="ARBA" id="ARBA00022741"/>
    </source>
</evidence>
<keyword evidence="12" id="KW-1185">Reference proteome</keyword>
<keyword evidence="8 9" id="KW-0472">Membrane</keyword>
<dbReference type="PROSITE" id="PS50893">
    <property type="entry name" value="ABC_TRANSPORTER_2"/>
    <property type="match status" value="1"/>
</dbReference>
<feature type="transmembrane region" description="Helical" evidence="9">
    <location>
        <begin position="337"/>
        <end position="363"/>
    </location>
</feature>
<organism evidence="11 12">
    <name type="scientific">Cavenderia fasciculata</name>
    <name type="common">Slime mold</name>
    <name type="synonym">Dictyostelium fasciculatum</name>
    <dbReference type="NCBI Taxonomy" id="261658"/>
    <lineage>
        <taxon>Eukaryota</taxon>
        <taxon>Amoebozoa</taxon>
        <taxon>Evosea</taxon>
        <taxon>Eumycetozoa</taxon>
        <taxon>Dictyostelia</taxon>
        <taxon>Acytosteliales</taxon>
        <taxon>Cavenderiaceae</taxon>
        <taxon>Cavenderia</taxon>
    </lineage>
</organism>
<sequence>MEPNNNNNNNNIDEDIELEIKKKANIDRMLGDIELEEKKKNEENYHMDVTFDDDDGDQDIDLKVRNHEFSFVNQFSALFKKSIAYQKRQYKTNILQALVPVLMISIMSLVQLATPPILYPDNQHPISFPPPFIFPPTLNLTVPYLVSPTINLAELGSCCQNNSGLLGLFTTSYQTSKDPQYPALGLIPTESFQFQRYPSQKVLDYSSYHQGATIGNFDFLMSYIFNKLNVKPGLSAETDIALLSNNTVSSSSIISPIHNAIYKKLTGDINSTLITGVRPFPNFATEEKKDMIQPQENFWYLFMLSFCMVIFVSNVVYEKENRLRESMKMAGLRMRVYWLVTYMFNFSLYLVIVFVAIAFAYILKFKFFTETSFSVYFVLFILFGMTQISFSFFISVFFSSVYTSTVVSFIYIIFTALSSNLLNNAFIENPDTNLATFVITALVPHVAFHRAVSYISLAYVDNMPGLTWDRIFEHHQMPSLYGLLFGEFLLFTLLHQYMEMVIPSSYGVRHHPLFFLQKSFWHFKIYGTSPTTVNQINNNQNNQNMNNNSDNNLTSVLDMLPPDIVDENRYTYSNECSASVRIMNLSKTFKVMNRTIQAVDNLTLSVEKGQCFGLLGPNGSGKTTTLCVLSGLYSPTKGSAIIDGHNIIDSLGKAQQSLGVCAQDDVLWGEMSGREHLLFYGRMKNLNGQALIKIVNRSLEEVMLTDAQHKAVREYSGGMKRRLMLAISLIGTPSVVLLDEPTAGVDIYSRRIVWNVINSYKSKCAIILTTHNMEEAEVLCDRVCIIDNGQMKCIGRNGDLKIRYGAGHTLSVSTEHDTDINEFLYRTIPDVKLIHQISLTKSYAVPRSSGLKLSALFNTILNNKDNYGITDWGICQSGLEEVLLQATSTDTNNHINVNNNSHNIIHHDTNNNSNEIAMNTIVDHQHA</sequence>
<keyword evidence="6" id="KW-0067">ATP-binding</keyword>
<dbReference type="GO" id="GO:0005524">
    <property type="term" value="F:ATP binding"/>
    <property type="evidence" value="ECO:0007669"/>
    <property type="project" value="UniProtKB-KW"/>
</dbReference>
<evidence type="ECO:0000313" key="11">
    <source>
        <dbReference type="EMBL" id="EGG18420.1"/>
    </source>
</evidence>
<dbReference type="InterPro" id="IPR027417">
    <property type="entry name" value="P-loop_NTPase"/>
</dbReference>
<feature type="transmembrane region" description="Helical" evidence="9">
    <location>
        <begin position="434"/>
        <end position="460"/>
    </location>
</feature>
<dbReference type="InterPro" id="IPR003593">
    <property type="entry name" value="AAA+_ATPase"/>
</dbReference>
<dbReference type="GO" id="GO:0030587">
    <property type="term" value="P:sorocarp development"/>
    <property type="evidence" value="ECO:0007669"/>
    <property type="project" value="UniProtKB-ARBA"/>
</dbReference>
<feature type="transmembrane region" description="Helical" evidence="9">
    <location>
        <begin position="375"/>
        <end position="394"/>
    </location>
</feature>
<dbReference type="GO" id="GO:0140359">
    <property type="term" value="F:ABC-type transporter activity"/>
    <property type="evidence" value="ECO:0007669"/>
    <property type="project" value="InterPro"/>
</dbReference>
<evidence type="ECO:0000256" key="7">
    <source>
        <dbReference type="ARBA" id="ARBA00022989"/>
    </source>
</evidence>
<dbReference type="RefSeq" id="XP_004366324.1">
    <property type="nucleotide sequence ID" value="XM_004366267.1"/>
</dbReference>
<dbReference type="Gene3D" id="3.40.50.300">
    <property type="entry name" value="P-loop containing nucleotide triphosphate hydrolases"/>
    <property type="match status" value="1"/>
</dbReference>
<dbReference type="OrthoDB" id="10255969at2759"/>
<reference evidence="12" key="1">
    <citation type="journal article" date="2011" name="Genome Res.">
        <title>Phylogeny-wide analysis of social amoeba genomes highlights ancient origins for complex intercellular communication.</title>
        <authorList>
            <person name="Heidel A.J."/>
            <person name="Lawal H.M."/>
            <person name="Felder M."/>
            <person name="Schilde C."/>
            <person name="Helps N.R."/>
            <person name="Tunggal B."/>
            <person name="Rivero F."/>
            <person name="John U."/>
            <person name="Schleicher M."/>
            <person name="Eichinger L."/>
            <person name="Platzer M."/>
            <person name="Noegel A.A."/>
            <person name="Schaap P."/>
            <person name="Gloeckner G."/>
        </authorList>
    </citation>
    <scope>NUCLEOTIDE SEQUENCE [LARGE SCALE GENOMIC DNA]</scope>
    <source>
        <strain evidence="12">SH3</strain>
    </source>
</reference>
<dbReference type="InterPro" id="IPR017871">
    <property type="entry name" value="ABC_transporter-like_CS"/>
</dbReference>
<dbReference type="Pfam" id="PF12698">
    <property type="entry name" value="ABC2_membrane_3"/>
    <property type="match status" value="1"/>
</dbReference>
<dbReference type="InterPro" id="IPR003439">
    <property type="entry name" value="ABC_transporter-like_ATP-bd"/>
</dbReference>
<comment type="subcellular location">
    <subcellularLocation>
        <location evidence="1">Membrane</location>
        <topology evidence="1">Multi-pass membrane protein</topology>
    </subcellularLocation>
</comment>
<feature type="transmembrane region" description="Helical" evidence="9">
    <location>
        <begin position="480"/>
        <end position="498"/>
    </location>
</feature>
<dbReference type="InterPro" id="IPR026082">
    <property type="entry name" value="ABCA"/>
</dbReference>
<evidence type="ECO:0000256" key="3">
    <source>
        <dbReference type="ARBA" id="ARBA00022448"/>
    </source>
</evidence>
<evidence type="ECO:0000256" key="4">
    <source>
        <dbReference type="ARBA" id="ARBA00022692"/>
    </source>
</evidence>
<evidence type="ECO:0000256" key="9">
    <source>
        <dbReference type="SAM" id="Phobius"/>
    </source>
</evidence>
<dbReference type="SUPFAM" id="SSF52540">
    <property type="entry name" value="P-loop containing nucleoside triphosphate hydrolases"/>
    <property type="match status" value="1"/>
</dbReference>
<dbReference type="EMBL" id="GL883018">
    <property type="protein sequence ID" value="EGG18420.1"/>
    <property type="molecule type" value="Genomic_DNA"/>
</dbReference>
<feature type="domain" description="ABC transporter" evidence="10">
    <location>
        <begin position="580"/>
        <end position="813"/>
    </location>
</feature>
<feature type="transmembrane region" description="Helical" evidence="9">
    <location>
        <begin position="97"/>
        <end position="119"/>
    </location>
</feature>
<keyword evidence="5" id="KW-0547">Nucleotide-binding</keyword>
<dbReference type="CDD" id="cd03263">
    <property type="entry name" value="ABC_subfamily_A"/>
    <property type="match status" value="1"/>
</dbReference>
<evidence type="ECO:0000256" key="1">
    <source>
        <dbReference type="ARBA" id="ARBA00004141"/>
    </source>
</evidence>
<evidence type="ECO:0000256" key="2">
    <source>
        <dbReference type="ARBA" id="ARBA00008869"/>
    </source>
</evidence>
<dbReference type="InterPro" id="IPR013525">
    <property type="entry name" value="ABC2_TM"/>
</dbReference>
<dbReference type="FunFam" id="3.40.50.300:FF:000665">
    <property type="entry name" value="ABC transporter A family member 2"/>
    <property type="match status" value="1"/>
</dbReference>
<feature type="transmembrane region" description="Helical" evidence="9">
    <location>
        <begin position="401"/>
        <end position="422"/>
    </location>
</feature>
<dbReference type="OMA" id="RFFRQVH"/>
<comment type="similarity">
    <text evidence="2">Belongs to the ABC transporter superfamily. ABCA family.</text>
</comment>
<dbReference type="PROSITE" id="PS00211">
    <property type="entry name" value="ABC_TRANSPORTER_1"/>
    <property type="match status" value="1"/>
</dbReference>
<name>F4Q0R9_CACFS</name>
<gene>
    <name evidence="11" type="ORF">DFA_03914</name>
</gene>
<keyword evidence="7 9" id="KW-1133">Transmembrane helix</keyword>
<evidence type="ECO:0000313" key="12">
    <source>
        <dbReference type="Proteomes" id="UP000007797"/>
    </source>
</evidence>
<evidence type="ECO:0000256" key="6">
    <source>
        <dbReference type="ARBA" id="ARBA00022840"/>
    </source>
</evidence>
<dbReference type="AlphaFoldDB" id="F4Q0R9"/>
<proteinExistence type="inferred from homology"/>
<dbReference type="GO" id="GO:0016887">
    <property type="term" value="F:ATP hydrolysis activity"/>
    <property type="evidence" value="ECO:0007669"/>
    <property type="project" value="InterPro"/>
</dbReference>
<accession>F4Q0R9</accession>